<sequence>MPSQRMLQSKQKITQALQTLSDQVEVVAERAKITLWAVTLLGKLIYVAQAEGDEFVMLRASFANPSEFTTAQALVFANAWNRKMPFFRASVVDDSKLCLEFHLMINWIPQTGGLEKVIGMFTAALLMFAKEMHKATRQSDDSQLRSLL</sequence>
<name>A0A812QVA7_SYMPI</name>
<evidence type="ECO:0000313" key="1">
    <source>
        <dbReference type="EMBL" id="CAE7404953.1"/>
    </source>
</evidence>
<keyword evidence="2" id="KW-1185">Reference proteome</keyword>
<dbReference type="Pfam" id="PF10722">
    <property type="entry name" value="YbjN"/>
    <property type="match status" value="1"/>
</dbReference>
<dbReference type="Proteomes" id="UP000649617">
    <property type="component" value="Unassembled WGS sequence"/>
</dbReference>
<dbReference type="InterPro" id="IPR019660">
    <property type="entry name" value="Put_sensory_transdc_reg_YbjN"/>
</dbReference>
<dbReference type="EMBL" id="CAJNIZ010017980">
    <property type="protein sequence ID" value="CAE7404953.1"/>
    <property type="molecule type" value="Genomic_DNA"/>
</dbReference>
<organism evidence="1 2">
    <name type="scientific">Symbiodinium pilosum</name>
    <name type="common">Dinoflagellate</name>
    <dbReference type="NCBI Taxonomy" id="2952"/>
    <lineage>
        <taxon>Eukaryota</taxon>
        <taxon>Sar</taxon>
        <taxon>Alveolata</taxon>
        <taxon>Dinophyceae</taxon>
        <taxon>Suessiales</taxon>
        <taxon>Symbiodiniaceae</taxon>
        <taxon>Symbiodinium</taxon>
    </lineage>
</organism>
<reference evidence="1" key="1">
    <citation type="submission" date="2021-02" db="EMBL/GenBank/DDBJ databases">
        <authorList>
            <person name="Dougan E. K."/>
            <person name="Rhodes N."/>
            <person name="Thang M."/>
            <person name="Chan C."/>
        </authorList>
    </citation>
    <scope>NUCLEOTIDE SEQUENCE</scope>
</reference>
<comment type="caution">
    <text evidence="1">The sequence shown here is derived from an EMBL/GenBank/DDBJ whole genome shotgun (WGS) entry which is preliminary data.</text>
</comment>
<dbReference type="AlphaFoldDB" id="A0A812QVA7"/>
<protein>
    <submittedName>
        <fullName evidence="1">Uncharacterized protein</fullName>
    </submittedName>
</protein>
<gene>
    <name evidence="1" type="ORF">SPIL2461_LOCUS9986</name>
</gene>
<accession>A0A812QVA7</accession>
<evidence type="ECO:0000313" key="2">
    <source>
        <dbReference type="Proteomes" id="UP000649617"/>
    </source>
</evidence>
<proteinExistence type="predicted"/>